<keyword evidence="1" id="KW-0812">Transmembrane</keyword>
<organism evidence="2 3">
    <name type="scientific">Arenibacter algicola</name>
    <dbReference type="NCBI Taxonomy" id="616991"/>
    <lineage>
        <taxon>Bacteria</taxon>
        <taxon>Pseudomonadati</taxon>
        <taxon>Bacteroidota</taxon>
        <taxon>Flavobacteriia</taxon>
        <taxon>Flavobacteriales</taxon>
        <taxon>Flavobacteriaceae</taxon>
        <taxon>Arenibacter</taxon>
    </lineage>
</organism>
<dbReference type="KEGG" id="aalg:AREALGSMS7_01647"/>
<keyword evidence="1" id="KW-1133">Transmembrane helix</keyword>
<evidence type="ECO:0000313" key="3">
    <source>
        <dbReference type="Proteomes" id="UP000204551"/>
    </source>
</evidence>
<dbReference type="AlphaFoldDB" id="A0A221UUU0"/>
<evidence type="ECO:0000313" key="2">
    <source>
        <dbReference type="EMBL" id="ASO05115.1"/>
    </source>
</evidence>
<accession>A0A221UUU0</accession>
<protein>
    <submittedName>
        <fullName evidence="2">Uncharacterized protein</fullName>
    </submittedName>
</protein>
<proteinExistence type="predicted"/>
<gene>
    <name evidence="2" type="ORF">AREALGSMS7_01647</name>
</gene>
<dbReference type="EMBL" id="CP022515">
    <property type="protein sequence ID" value="ASO05115.1"/>
    <property type="molecule type" value="Genomic_DNA"/>
</dbReference>
<dbReference type="RefSeq" id="WP_157730726.1">
    <property type="nucleotide sequence ID" value="NZ_CP022515.1"/>
</dbReference>
<dbReference type="Proteomes" id="UP000204551">
    <property type="component" value="Chromosome"/>
</dbReference>
<feature type="transmembrane region" description="Helical" evidence="1">
    <location>
        <begin position="6"/>
        <end position="24"/>
    </location>
</feature>
<sequence>MDLDLLITWIFVLVLVVYLTQLPIRRLNAFGNFLKKVLGVIPISKMIQAIGKRRNVGKTDK</sequence>
<evidence type="ECO:0000256" key="1">
    <source>
        <dbReference type="SAM" id="Phobius"/>
    </source>
</evidence>
<name>A0A221UUU0_9FLAO</name>
<reference evidence="2 3" key="1">
    <citation type="submission" date="2017-07" db="EMBL/GenBank/DDBJ databases">
        <title>Genome Sequence of Arenibacter algicola Strain SMS7 Isolated from a culture of the Diatom Skeletonema marinoi.</title>
        <authorList>
            <person name="Topel M."/>
            <person name="Pinder M.I.M."/>
            <person name="Johansson O.N."/>
            <person name="Kourtchenko O."/>
            <person name="Godhe A."/>
            <person name="Clarke A.K."/>
        </authorList>
    </citation>
    <scope>NUCLEOTIDE SEQUENCE [LARGE SCALE GENOMIC DNA]</scope>
    <source>
        <strain evidence="2 3">SMS7</strain>
    </source>
</reference>
<keyword evidence="1" id="KW-0472">Membrane</keyword>